<sequence>MRRPFRVWLRLYGYTVATKATRIDFVQRLKWEAAIYGYLRTVQGTDAPVHLGNVDLPAPYFYERTAELVHMVFLGYRRKGSRSTLPPKTHWSDYATGQLCSPGDP</sequence>
<protein>
    <submittedName>
        <fullName evidence="2">Uncharacterized protein</fullName>
    </submittedName>
</protein>
<dbReference type="AlphaFoldDB" id="A0A6A7A4E6"/>
<evidence type="ECO:0000313" key="2">
    <source>
        <dbReference type="EMBL" id="KAF2827547.1"/>
    </source>
</evidence>
<organism evidence="2 3">
    <name type="scientific">Ophiobolus disseminans</name>
    <dbReference type="NCBI Taxonomy" id="1469910"/>
    <lineage>
        <taxon>Eukaryota</taxon>
        <taxon>Fungi</taxon>
        <taxon>Dikarya</taxon>
        <taxon>Ascomycota</taxon>
        <taxon>Pezizomycotina</taxon>
        <taxon>Dothideomycetes</taxon>
        <taxon>Pleosporomycetidae</taxon>
        <taxon>Pleosporales</taxon>
        <taxon>Pleosporineae</taxon>
        <taxon>Phaeosphaeriaceae</taxon>
        <taxon>Ophiobolus</taxon>
    </lineage>
</organism>
<gene>
    <name evidence="2" type="ORF">CC86DRAFT_369651</name>
</gene>
<proteinExistence type="predicted"/>
<reference evidence="2" key="1">
    <citation type="journal article" date="2020" name="Stud. Mycol.">
        <title>101 Dothideomycetes genomes: a test case for predicting lifestyles and emergence of pathogens.</title>
        <authorList>
            <person name="Haridas S."/>
            <person name="Albert R."/>
            <person name="Binder M."/>
            <person name="Bloem J."/>
            <person name="Labutti K."/>
            <person name="Salamov A."/>
            <person name="Andreopoulos B."/>
            <person name="Baker S."/>
            <person name="Barry K."/>
            <person name="Bills G."/>
            <person name="Bluhm B."/>
            <person name="Cannon C."/>
            <person name="Castanera R."/>
            <person name="Culley D."/>
            <person name="Daum C."/>
            <person name="Ezra D."/>
            <person name="Gonzalez J."/>
            <person name="Henrissat B."/>
            <person name="Kuo A."/>
            <person name="Liang C."/>
            <person name="Lipzen A."/>
            <person name="Lutzoni F."/>
            <person name="Magnuson J."/>
            <person name="Mondo S."/>
            <person name="Nolan M."/>
            <person name="Ohm R."/>
            <person name="Pangilinan J."/>
            <person name="Park H.-J."/>
            <person name="Ramirez L."/>
            <person name="Alfaro M."/>
            <person name="Sun H."/>
            <person name="Tritt A."/>
            <person name="Yoshinaga Y."/>
            <person name="Zwiers L.-H."/>
            <person name="Turgeon B."/>
            <person name="Goodwin S."/>
            <person name="Spatafora J."/>
            <person name="Crous P."/>
            <person name="Grigoriev I."/>
        </authorList>
    </citation>
    <scope>NUCLEOTIDE SEQUENCE</scope>
    <source>
        <strain evidence="2">CBS 113818</strain>
    </source>
</reference>
<evidence type="ECO:0000256" key="1">
    <source>
        <dbReference type="SAM" id="MobiDB-lite"/>
    </source>
</evidence>
<keyword evidence="3" id="KW-1185">Reference proteome</keyword>
<feature type="region of interest" description="Disordered" evidence="1">
    <location>
        <begin position="80"/>
        <end position="105"/>
    </location>
</feature>
<dbReference type="EMBL" id="MU006224">
    <property type="protein sequence ID" value="KAF2827547.1"/>
    <property type="molecule type" value="Genomic_DNA"/>
</dbReference>
<evidence type="ECO:0000313" key="3">
    <source>
        <dbReference type="Proteomes" id="UP000799424"/>
    </source>
</evidence>
<dbReference type="OrthoDB" id="3944001at2759"/>
<accession>A0A6A7A4E6</accession>
<name>A0A6A7A4E6_9PLEO</name>
<dbReference type="Proteomes" id="UP000799424">
    <property type="component" value="Unassembled WGS sequence"/>
</dbReference>